<proteinExistence type="predicted"/>
<dbReference type="AlphaFoldDB" id="A0A6J6EPW9"/>
<dbReference type="PANTHER" id="PTHR43575">
    <property type="entry name" value="PROTEIN ABCI7, CHLOROPLASTIC"/>
    <property type="match status" value="1"/>
</dbReference>
<dbReference type="InterPro" id="IPR037284">
    <property type="entry name" value="SUF_FeS_clus_asmbl_SufBD_sf"/>
</dbReference>
<evidence type="ECO:0000259" key="1">
    <source>
        <dbReference type="Pfam" id="PF01458"/>
    </source>
</evidence>
<dbReference type="SUPFAM" id="SSF101960">
    <property type="entry name" value="Stabilizer of iron transporter SufD"/>
    <property type="match status" value="1"/>
</dbReference>
<dbReference type="NCBIfam" id="TIGR01981">
    <property type="entry name" value="sufD"/>
    <property type="match status" value="1"/>
</dbReference>
<feature type="domain" description="SUF system FeS cluster assembly SufBD core" evidence="1">
    <location>
        <begin position="109"/>
        <end position="333"/>
    </location>
</feature>
<evidence type="ECO:0000313" key="2">
    <source>
        <dbReference type="EMBL" id="CAB4577385.1"/>
    </source>
</evidence>
<dbReference type="InterPro" id="IPR000825">
    <property type="entry name" value="SUF_FeS_clus_asmbl_SufBD_core"/>
</dbReference>
<gene>
    <name evidence="2" type="ORF">UFOPK1683_01030</name>
</gene>
<reference evidence="2" key="1">
    <citation type="submission" date="2020-05" db="EMBL/GenBank/DDBJ databases">
        <authorList>
            <person name="Chiriac C."/>
            <person name="Salcher M."/>
            <person name="Ghai R."/>
            <person name="Kavagutti S V."/>
        </authorList>
    </citation>
    <scope>NUCLEOTIDE SEQUENCE</scope>
</reference>
<dbReference type="InterPro" id="IPR011542">
    <property type="entry name" value="SUF_FeS_clus_asmbl_SufD"/>
</dbReference>
<dbReference type="PANTHER" id="PTHR43575:SF1">
    <property type="entry name" value="PROTEIN ABCI7, CHLOROPLASTIC"/>
    <property type="match status" value="1"/>
</dbReference>
<dbReference type="GO" id="GO:0016226">
    <property type="term" value="P:iron-sulfur cluster assembly"/>
    <property type="evidence" value="ECO:0007669"/>
    <property type="project" value="InterPro"/>
</dbReference>
<dbReference type="EMBL" id="CAEZTL010000137">
    <property type="protein sequence ID" value="CAB4577385.1"/>
    <property type="molecule type" value="Genomic_DNA"/>
</dbReference>
<organism evidence="2">
    <name type="scientific">freshwater metagenome</name>
    <dbReference type="NCBI Taxonomy" id="449393"/>
    <lineage>
        <taxon>unclassified sequences</taxon>
        <taxon>metagenomes</taxon>
        <taxon>ecological metagenomes</taxon>
    </lineage>
</organism>
<dbReference type="InterPro" id="IPR055346">
    <property type="entry name" value="Fe-S_cluster_assembly_SufBD"/>
</dbReference>
<dbReference type="Pfam" id="PF01458">
    <property type="entry name" value="SUFBD_core"/>
    <property type="match status" value="1"/>
</dbReference>
<protein>
    <submittedName>
        <fullName evidence="2">Unannotated protein</fullName>
    </submittedName>
</protein>
<accession>A0A6J6EPW9</accession>
<name>A0A6J6EPW9_9ZZZZ</name>
<sequence>MSSLQSNLLENHTPTGREEAWRFTPLKRLGGLHDGSATVDTRHSLVISDALEAGVTFAYGALVTASPSSDLIVNRVRNHTEEGSVLTIAKNSAIEKPIRLSRANGSLTSAEYSRFQIRLGEHAQATVILENTGDTHLAEDLEIVLAPGAHLTFISLQEWGSKSIYAATHKAIIDRDATLKAIHVTIGGDVVRILPTVEFAGPGASADLQGVYFATAGQFFEHRMHVDHAVPQAKSNVNYKGALAGDKAHTVWIGDVYIRAAAEGTDTYELNRNLILTDGARADSVPNLEIETGEIVGAGHASTTGRFDDEQLFYLMSRGIQESDARRLVVRGFFNEVISLIGDESIQERLMARIDDELEKAGK</sequence>